<name>A0A4U1MFV9_9BACL</name>
<dbReference type="AlphaFoldDB" id="A0A4U1MFV9"/>
<organism evidence="2 3">
    <name type="scientific">Guptibacillus hwajinpoensis</name>
    <dbReference type="NCBI Taxonomy" id="208199"/>
    <lineage>
        <taxon>Bacteria</taxon>
        <taxon>Bacillati</taxon>
        <taxon>Bacillota</taxon>
        <taxon>Bacilli</taxon>
        <taxon>Bacillales</taxon>
        <taxon>Guptibacillaceae</taxon>
        <taxon>Guptibacillus</taxon>
    </lineage>
</organism>
<dbReference type="RefSeq" id="WP_136947208.1">
    <property type="nucleotide sequence ID" value="NZ_SWFM01000003.1"/>
</dbReference>
<protein>
    <recommendedName>
        <fullName evidence="4">Lipoprotein</fullName>
    </recommendedName>
</protein>
<dbReference type="Proteomes" id="UP000310541">
    <property type="component" value="Unassembled WGS sequence"/>
</dbReference>
<sequence>MKMRLSLLLLIVLIAACSTDLKGEEPPKPTVKMFSIENQSDVEIPHLERTICWNNCAKVKNTAMLAQEKPEIVDIGKHSLKISFKNMEPKPSTINLINETTGERIQLDSNWINLSPSNDGEAVYRLHFFWKGKGGAPLGESTYRFGVTSSGTY</sequence>
<dbReference type="PROSITE" id="PS51257">
    <property type="entry name" value="PROKAR_LIPOPROTEIN"/>
    <property type="match status" value="1"/>
</dbReference>
<evidence type="ECO:0000313" key="3">
    <source>
        <dbReference type="Proteomes" id="UP000310541"/>
    </source>
</evidence>
<keyword evidence="1" id="KW-0732">Signal</keyword>
<accession>A0A4U1MFV9</accession>
<dbReference type="EMBL" id="SWFM01000003">
    <property type="protein sequence ID" value="TKD69783.1"/>
    <property type="molecule type" value="Genomic_DNA"/>
</dbReference>
<gene>
    <name evidence="2" type="ORF">FBF83_10880</name>
</gene>
<reference evidence="2 3" key="1">
    <citation type="submission" date="2019-04" db="EMBL/GenBank/DDBJ databases">
        <title>Genome sequence of Bacillus hwajinpoensis strain Y2.</title>
        <authorList>
            <person name="Fair J.L."/>
            <person name="Maclea K.S."/>
        </authorList>
    </citation>
    <scope>NUCLEOTIDE SEQUENCE [LARGE SCALE GENOMIC DNA]</scope>
    <source>
        <strain evidence="2 3">Y2</strain>
    </source>
</reference>
<proteinExistence type="predicted"/>
<feature type="signal peptide" evidence="1">
    <location>
        <begin position="1"/>
        <end position="22"/>
    </location>
</feature>
<evidence type="ECO:0000256" key="1">
    <source>
        <dbReference type="SAM" id="SignalP"/>
    </source>
</evidence>
<feature type="chain" id="PRO_5039173779" description="Lipoprotein" evidence="1">
    <location>
        <begin position="23"/>
        <end position="153"/>
    </location>
</feature>
<comment type="caution">
    <text evidence="2">The sequence shown here is derived from an EMBL/GenBank/DDBJ whole genome shotgun (WGS) entry which is preliminary data.</text>
</comment>
<evidence type="ECO:0008006" key="4">
    <source>
        <dbReference type="Google" id="ProtNLM"/>
    </source>
</evidence>
<evidence type="ECO:0000313" key="2">
    <source>
        <dbReference type="EMBL" id="TKD69783.1"/>
    </source>
</evidence>